<protein>
    <recommendedName>
        <fullName evidence="2">DUF2789 domain-containing protein</fullName>
    </recommendedName>
</protein>
<proteinExistence type="predicted"/>
<organism evidence="1">
    <name type="scientific">marine sediment metagenome</name>
    <dbReference type="NCBI Taxonomy" id="412755"/>
    <lineage>
        <taxon>unclassified sequences</taxon>
        <taxon>metagenomes</taxon>
        <taxon>ecological metagenomes</taxon>
    </lineage>
</organism>
<sequence length="76" mass="8735">MDANFHTLENLFLQLGLDNDDKAITLFTQTHQLPADRRIEEADFWSDSQAAFIKECLAEDSDWAEVVDQLNALLHE</sequence>
<dbReference type="Gene3D" id="1.10.10.1130">
    <property type="entry name" value="Uncharacterised protein PF10982, DUF2789"/>
    <property type="match status" value="1"/>
</dbReference>
<accession>A0A0F9NWJ7</accession>
<dbReference type="EMBL" id="LAZR01007376">
    <property type="protein sequence ID" value="KKM85652.1"/>
    <property type="molecule type" value="Genomic_DNA"/>
</dbReference>
<reference evidence="1" key="1">
    <citation type="journal article" date="2015" name="Nature">
        <title>Complex archaea that bridge the gap between prokaryotes and eukaryotes.</title>
        <authorList>
            <person name="Spang A."/>
            <person name="Saw J.H."/>
            <person name="Jorgensen S.L."/>
            <person name="Zaremba-Niedzwiedzka K."/>
            <person name="Martijn J."/>
            <person name="Lind A.E."/>
            <person name="van Eijk R."/>
            <person name="Schleper C."/>
            <person name="Guy L."/>
            <person name="Ettema T.J."/>
        </authorList>
    </citation>
    <scope>NUCLEOTIDE SEQUENCE</scope>
</reference>
<dbReference type="InterPro" id="IPR038086">
    <property type="entry name" value="DUF2789_sf"/>
</dbReference>
<gene>
    <name evidence="1" type="ORF">LCGC14_1286890</name>
</gene>
<dbReference type="AlphaFoldDB" id="A0A0F9NWJ7"/>
<comment type="caution">
    <text evidence="1">The sequence shown here is derived from an EMBL/GenBank/DDBJ whole genome shotgun (WGS) entry which is preliminary data.</text>
</comment>
<dbReference type="Pfam" id="PF10982">
    <property type="entry name" value="DUF2789"/>
    <property type="match status" value="1"/>
</dbReference>
<name>A0A0F9NWJ7_9ZZZZ</name>
<dbReference type="InterPro" id="IPR021250">
    <property type="entry name" value="DUF2789"/>
</dbReference>
<evidence type="ECO:0000313" key="1">
    <source>
        <dbReference type="EMBL" id="KKM85652.1"/>
    </source>
</evidence>
<evidence type="ECO:0008006" key="2">
    <source>
        <dbReference type="Google" id="ProtNLM"/>
    </source>
</evidence>